<evidence type="ECO:0000313" key="2">
    <source>
        <dbReference type="EMBL" id="OZI37722.1"/>
    </source>
</evidence>
<keyword evidence="2" id="KW-0378">Hydrolase</keyword>
<evidence type="ECO:0000313" key="3">
    <source>
        <dbReference type="Proteomes" id="UP000216020"/>
    </source>
</evidence>
<dbReference type="Pfam" id="PF00561">
    <property type="entry name" value="Abhydrolase_1"/>
    <property type="match status" value="1"/>
</dbReference>
<comment type="caution">
    <text evidence="2">The sequence shown here is derived from an EMBL/GenBank/DDBJ whole genome shotgun (WGS) entry which is preliminary data.</text>
</comment>
<proteinExistence type="predicted"/>
<name>A0A261SLA4_9BORD</name>
<dbReference type="PANTHER" id="PTHR43194:SF5">
    <property type="entry name" value="PIMELOYL-[ACYL-CARRIER PROTEIN] METHYL ESTER ESTERASE"/>
    <property type="match status" value="1"/>
</dbReference>
<gene>
    <name evidence="2" type="ORF">CAL29_04875</name>
</gene>
<evidence type="ECO:0000259" key="1">
    <source>
        <dbReference type="Pfam" id="PF00561"/>
    </source>
</evidence>
<dbReference type="OrthoDB" id="6117067at2"/>
<dbReference type="Proteomes" id="UP000216020">
    <property type="component" value="Unassembled WGS sequence"/>
</dbReference>
<dbReference type="InterPro" id="IPR000073">
    <property type="entry name" value="AB_hydrolase_1"/>
</dbReference>
<dbReference type="SUPFAM" id="SSF53474">
    <property type="entry name" value="alpha/beta-Hydrolases"/>
    <property type="match status" value="1"/>
</dbReference>
<dbReference type="InterPro" id="IPR029058">
    <property type="entry name" value="AB_hydrolase_fold"/>
</dbReference>
<dbReference type="GO" id="GO:0016787">
    <property type="term" value="F:hydrolase activity"/>
    <property type="evidence" value="ECO:0007669"/>
    <property type="project" value="UniProtKB-KW"/>
</dbReference>
<feature type="domain" description="AB hydrolase-1" evidence="1">
    <location>
        <begin position="29"/>
        <end position="255"/>
    </location>
</feature>
<reference evidence="3" key="1">
    <citation type="submission" date="2017-05" db="EMBL/GenBank/DDBJ databases">
        <title>Complete and WGS of Bordetella genogroups.</title>
        <authorList>
            <person name="Spilker T."/>
            <person name="Lipuma J."/>
        </authorList>
    </citation>
    <scope>NUCLEOTIDE SEQUENCE [LARGE SCALE GENOMIC DNA]</scope>
    <source>
        <strain evidence="3">AU16122</strain>
    </source>
</reference>
<dbReference type="InterPro" id="IPR050228">
    <property type="entry name" value="Carboxylesterase_BioH"/>
</dbReference>
<accession>A0A261SLA4</accession>
<keyword evidence="3" id="KW-1185">Reference proteome</keyword>
<protein>
    <submittedName>
        <fullName evidence="2">Alpha/beta hydrolase</fullName>
    </submittedName>
</protein>
<dbReference type="RefSeq" id="WP_094851823.1">
    <property type="nucleotide sequence ID" value="NZ_NEVM01000001.1"/>
</dbReference>
<dbReference type="EMBL" id="NEVM01000001">
    <property type="protein sequence ID" value="OZI37722.1"/>
    <property type="molecule type" value="Genomic_DNA"/>
</dbReference>
<organism evidence="2 3">
    <name type="scientific">Bordetella genomosp. 10</name>
    <dbReference type="NCBI Taxonomy" id="1416804"/>
    <lineage>
        <taxon>Bacteria</taxon>
        <taxon>Pseudomonadati</taxon>
        <taxon>Pseudomonadota</taxon>
        <taxon>Betaproteobacteria</taxon>
        <taxon>Burkholderiales</taxon>
        <taxon>Alcaligenaceae</taxon>
        <taxon>Bordetella</taxon>
    </lineage>
</organism>
<dbReference type="AlphaFoldDB" id="A0A261SLA4"/>
<dbReference type="Gene3D" id="3.40.50.1820">
    <property type="entry name" value="alpha/beta hydrolase"/>
    <property type="match status" value="1"/>
</dbReference>
<sequence length="278" mass="30662">MRSDFTPEILHADLGDHALAYATAGQGTPLLFIHGSLCDLRYWKYQMPPLARCYQTYSVSLRHHWPERWNGDGDGFSLEQHVQDMAVFLEKTGAGRAAHVVGHSRGGRVAYELARRHPALVRSLVLADPGLSVSDEEDRRGDFRRHAMDAIRAGDVEGGLALFIDTVTGPDTWRRMVPWFKDMVIDNANTLLGQGREPGYRLKESTARALDKPVLLIGGALSPAPYPAILDVLQNLLPNVRRVDIPGSSHGMNLGNPRAFNHALLDFLAACEHTPACA</sequence>
<dbReference type="PANTHER" id="PTHR43194">
    <property type="entry name" value="HYDROLASE ALPHA/BETA FOLD FAMILY"/>
    <property type="match status" value="1"/>
</dbReference>